<dbReference type="GO" id="GO:0005886">
    <property type="term" value="C:plasma membrane"/>
    <property type="evidence" value="ECO:0007669"/>
    <property type="project" value="UniProtKB-SubCell"/>
</dbReference>
<dbReference type="GO" id="GO:0009252">
    <property type="term" value="P:peptidoglycan biosynthetic process"/>
    <property type="evidence" value="ECO:0007669"/>
    <property type="project" value="UniProtKB-KW"/>
</dbReference>
<evidence type="ECO:0000256" key="25">
    <source>
        <dbReference type="ARBA" id="ARBA00060592"/>
    </source>
</evidence>
<evidence type="ECO:0000256" key="1">
    <source>
        <dbReference type="ARBA" id="ARBA00002624"/>
    </source>
</evidence>
<keyword evidence="11" id="KW-0808">Transferase</keyword>
<comment type="catalytic activity">
    <reaction evidence="22">
        <text>Preferential cleavage: (Ac)2-L-Lys-D-Ala-|-D-Ala. Also transpeptidation of peptidyl-alanyl moieties that are N-acyl substituents of D-alanine.</text>
        <dbReference type="EC" id="3.4.16.4"/>
    </reaction>
</comment>
<evidence type="ECO:0000256" key="5">
    <source>
        <dbReference type="ARBA" id="ARBA00007739"/>
    </source>
</evidence>
<keyword evidence="16" id="KW-0573">Peptidoglycan synthesis</keyword>
<evidence type="ECO:0000256" key="6">
    <source>
        <dbReference type="ARBA" id="ARBA00012448"/>
    </source>
</evidence>
<dbReference type="InterPro" id="IPR036950">
    <property type="entry name" value="PBP_transglycosylase"/>
</dbReference>
<evidence type="ECO:0000256" key="10">
    <source>
        <dbReference type="ARBA" id="ARBA00022676"/>
    </source>
</evidence>
<dbReference type="EC" id="2.4.99.28" evidence="23"/>
<comment type="function">
    <text evidence="1">Cell wall formation. Synthesis of cross-linked peptidoglycan from the lipid intermediates. The enzyme has a penicillin-insensitive transglycosylase N-terminal domain (formation of linear glycan strands) and a penicillin-sensitive transpeptidase C-terminal domain (cross-linking of the peptide subunits).</text>
</comment>
<evidence type="ECO:0000256" key="16">
    <source>
        <dbReference type="ARBA" id="ARBA00022984"/>
    </source>
</evidence>
<dbReference type="EC" id="3.4.16.4" evidence="6"/>
<dbReference type="GO" id="GO:0071555">
    <property type="term" value="P:cell wall organization"/>
    <property type="evidence" value="ECO:0007669"/>
    <property type="project" value="UniProtKB-KW"/>
</dbReference>
<gene>
    <name evidence="29" type="ORF">IAA28_09920</name>
</gene>
<evidence type="ECO:0000256" key="19">
    <source>
        <dbReference type="ARBA" id="ARBA00023251"/>
    </source>
</evidence>
<dbReference type="GO" id="GO:0006508">
    <property type="term" value="P:proteolysis"/>
    <property type="evidence" value="ECO:0007669"/>
    <property type="project" value="UniProtKB-KW"/>
</dbReference>
<keyword evidence="20" id="KW-0511">Multifunctional enzyme</keyword>
<comment type="similarity">
    <text evidence="4">In the C-terminal section; belongs to the transpeptidase family.</text>
</comment>
<dbReference type="InterPro" id="IPR001264">
    <property type="entry name" value="Glyco_trans_51"/>
</dbReference>
<dbReference type="Pfam" id="PF00905">
    <property type="entry name" value="Transpeptidase"/>
    <property type="match status" value="1"/>
</dbReference>
<evidence type="ECO:0000256" key="23">
    <source>
        <dbReference type="ARBA" id="ARBA00044770"/>
    </source>
</evidence>
<dbReference type="Pfam" id="PF00912">
    <property type="entry name" value="Transgly"/>
    <property type="match status" value="1"/>
</dbReference>
<dbReference type="PANTHER" id="PTHR32282:SF33">
    <property type="entry name" value="PEPTIDOGLYCAN GLYCOSYLTRANSFERASE"/>
    <property type="match status" value="1"/>
</dbReference>
<dbReference type="FunFam" id="1.10.3810.10:FF:000001">
    <property type="entry name" value="Penicillin-binding protein 1A"/>
    <property type="match status" value="1"/>
</dbReference>
<keyword evidence="14" id="KW-0133">Cell shape</keyword>
<evidence type="ECO:0000313" key="29">
    <source>
        <dbReference type="EMBL" id="HIX53109.1"/>
    </source>
</evidence>
<comment type="catalytic activity">
    <reaction evidence="24">
        <text>[GlcNAc-(1-&gt;4)-Mur2Ac(oyl-L-Ala-gamma-D-Glu-L-Lys-D-Ala-D-Ala)](n)-di-trans,octa-cis-undecaprenyl diphosphate + beta-D-GlcNAc-(1-&gt;4)-Mur2Ac(oyl-L-Ala-gamma-D-Glu-L-Lys-D-Ala-D-Ala)-di-trans,octa-cis-undecaprenyl diphosphate = [GlcNAc-(1-&gt;4)-Mur2Ac(oyl-L-Ala-gamma-D-Glu-L-Lys-D-Ala-D-Ala)](n+1)-di-trans,octa-cis-undecaprenyl diphosphate + di-trans,octa-cis-undecaprenyl diphosphate + H(+)</text>
        <dbReference type="Rhea" id="RHEA:23708"/>
        <dbReference type="Rhea" id="RHEA-COMP:9602"/>
        <dbReference type="Rhea" id="RHEA-COMP:9603"/>
        <dbReference type="ChEBI" id="CHEBI:15378"/>
        <dbReference type="ChEBI" id="CHEBI:58405"/>
        <dbReference type="ChEBI" id="CHEBI:60033"/>
        <dbReference type="ChEBI" id="CHEBI:78435"/>
        <dbReference type="EC" id="2.4.99.28"/>
    </reaction>
</comment>
<dbReference type="GO" id="GO:0008955">
    <property type="term" value="F:peptidoglycan glycosyltransferase activity"/>
    <property type="evidence" value="ECO:0007669"/>
    <property type="project" value="UniProtKB-EC"/>
</dbReference>
<dbReference type="Gene3D" id="3.40.710.10">
    <property type="entry name" value="DD-peptidase/beta-lactamase superfamily"/>
    <property type="match status" value="2"/>
</dbReference>
<feature type="domain" description="Penicillin-binding protein transpeptidase" evidence="27">
    <location>
        <begin position="441"/>
        <end position="729"/>
    </location>
</feature>
<evidence type="ECO:0000256" key="3">
    <source>
        <dbReference type="ARBA" id="ARBA00004752"/>
    </source>
</evidence>
<evidence type="ECO:0000259" key="27">
    <source>
        <dbReference type="Pfam" id="PF00905"/>
    </source>
</evidence>
<dbReference type="GO" id="GO:0046677">
    <property type="term" value="P:response to antibiotic"/>
    <property type="evidence" value="ECO:0007669"/>
    <property type="project" value="UniProtKB-KW"/>
</dbReference>
<evidence type="ECO:0000256" key="22">
    <source>
        <dbReference type="ARBA" id="ARBA00034000"/>
    </source>
</evidence>
<dbReference type="SUPFAM" id="SSF53955">
    <property type="entry name" value="Lysozyme-like"/>
    <property type="match status" value="1"/>
</dbReference>
<evidence type="ECO:0000256" key="14">
    <source>
        <dbReference type="ARBA" id="ARBA00022960"/>
    </source>
</evidence>
<keyword evidence="21" id="KW-0961">Cell wall biogenesis/degradation</keyword>
<evidence type="ECO:0000256" key="26">
    <source>
        <dbReference type="SAM" id="MobiDB-lite"/>
    </source>
</evidence>
<dbReference type="SUPFAM" id="SSF56601">
    <property type="entry name" value="beta-lactamase/transpeptidase-like"/>
    <property type="match status" value="1"/>
</dbReference>
<reference evidence="29" key="1">
    <citation type="journal article" date="2021" name="PeerJ">
        <title>Extensive microbial diversity within the chicken gut microbiome revealed by metagenomics and culture.</title>
        <authorList>
            <person name="Gilroy R."/>
            <person name="Ravi A."/>
            <person name="Getino M."/>
            <person name="Pursley I."/>
            <person name="Horton D.L."/>
            <person name="Alikhan N.F."/>
            <person name="Baker D."/>
            <person name="Gharbi K."/>
            <person name="Hall N."/>
            <person name="Watson M."/>
            <person name="Adriaenssens E.M."/>
            <person name="Foster-Nyarko E."/>
            <person name="Jarju S."/>
            <person name="Secka A."/>
            <person name="Antonio M."/>
            <person name="Oren A."/>
            <person name="Chaudhuri R.R."/>
            <person name="La Ragione R."/>
            <person name="Hildebrand F."/>
            <person name="Pallen M.J."/>
        </authorList>
    </citation>
    <scope>NUCLEOTIDE SEQUENCE</scope>
    <source>
        <strain evidence="29">ChiGjej4B4-12881</strain>
    </source>
</reference>
<keyword evidence="10" id="KW-0328">Glycosyltransferase</keyword>
<evidence type="ECO:0000256" key="2">
    <source>
        <dbReference type="ARBA" id="ARBA00004401"/>
    </source>
</evidence>
<evidence type="ECO:0000256" key="20">
    <source>
        <dbReference type="ARBA" id="ARBA00023268"/>
    </source>
</evidence>
<keyword evidence="15" id="KW-0735">Signal-anchor</keyword>
<evidence type="ECO:0000256" key="24">
    <source>
        <dbReference type="ARBA" id="ARBA00049902"/>
    </source>
</evidence>
<comment type="pathway">
    <text evidence="25">Glycan biosynthesis.</text>
</comment>
<dbReference type="Proteomes" id="UP000886780">
    <property type="component" value="Unassembled WGS sequence"/>
</dbReference>
<dbReference type="EMBL" id="DXEU01000182">
    <property type="protein sequence ID" value="HIX53109.1"/>
    <property type="molecule type" value="Genomic_DNA"/>
</dbReference>
<evidence type="ECO:0000256" key="15">
    <source>
        <dbReference type="ARBA" id="ARBA00022968"/>
    </source>
</evidence>
<evidence type="ECO:0000256" key="11">
    <source>
        <dbReference type="ARBA" id="ARBA00022679"/>
    </source>
</evidence>
<evidence type="ECO:0000256" key="9">
    <source>
        <dbReference type="ARBA" id="ARBA00022670"/>
    </source>
</evidence>
<evidence type="ECO:0000256" key="13">
    <source>
        <dbReference type="ARBA" id="ARBA00022801"/>
    </source>
</evidence>
<keyword evidence="18" id="KW-0472">Membrane</keyword>
<feature type="domain" description="Glycosyl transferase family 51" evidence="28">
    <location>
        <begin position="87"/>
        <end position="263"/>
    </location>
</feature>
<dbReference type="InterPro" id="IPR001460">
    <property type="entry name" value="PCN-bd_Tpept"/>
</dbReference>
<evidence type="ECO:0000256" key="17">
    <source>
        <dbReference type="ARBA" id="ARBA00022989"/>
    </source>
</evidence>
<dbReference type="Gene3D" id="1.10.3810.10">
    <property type="entry name" value="Biosynthetic peptidoglycan transglycosylase-like"/>
    <property type="match status" value="1"/>
</dbReference>
<evidence type="ECO:0000313" key="30">
    <source>
        <dbReference type="Proteomes" id="UP000886780"/>
    </source>
</evidence>
<comment type="similarity">
    <text evidence="5">In the N-terminal section; belongs to the glycosyltransferase 51 family.</text>
</comment>
<accession>A0A9D2AXT5</accession>
<evidence type="ECO:0000256" key="21">
    <source>
        <dbReference type="ARBA" id="ARBA00023316"/>
    </source>
</evidence>
<evidence type="ECO:0000256" key="4">
    <source>
        <dbReference type="ARBA" id="ARBA00007090"/>
    </source>
</evidence>
<comment type="pathway">
    <text evidence="3">Cell wall biogenesis; peptidoglycan biosynthesis.</text>
</comment>
<reference evidence="29" key="2">
    <citation type="submission" date="2021-04" db="EMBL/GenBank/DDBJ databases">
        <authorList>
            <person name="Gilroy R."/>
        </authorList>
    </citation>
    <scope>NUCLEOTIDE SEQUENCE</scope>
    <source>
        <strain evidence="29">ChiGjej4B4-12881</strain>
    </source>
</reference>
<comment type="subcellular location">
    <subcellularLocation>
        <location evidence="2">Cell membrane</location>
        <topology evidence="2">Single-pass type II membrane protein</topology>
    </subcellularLocation>
</comment>
<dbReference type="AlphaFoldDB" id="A0A9D2AXT5"/>
<evidence type="ECO:0000256" key="7">
    <source>
        <dbReference type="ARBA" id="ARBA00018638"/>
    </source>
</evidence>
<keyword evidence="9" id="KW-0645">Protease</keyword>
<protein>
    <recommendedName>
        <fullName evidence="7">Penicillin-binding protein 1A</fullName>
        <ecNumber evidence="23">2.4.99.28</ecNumber>
        <ecNumber evidence="6">3.4.16.4</ecNumber>
    </recommendedName>
</protein>
<evidence type="ECO:0000259" key="28">
    <source>
        <dbReference type="Pfam" id="PF00912"/>
    </source>
</evidence>
<evidence type="ECO:0000256" key="18">
    <source>
        <dbReference type="ARBA" id="ARBA00023136"/>
    </source>
</evidence>
<evidence type="ECO:0000256" key="8">
    <source>
        <dbReference type="ARBA" id="ARBA00022645"/>
    </source>
</evidence>
<dbReference type="InterPro" id="IPR023346">
    <property type="entry name" value="Lysozyme-like_dom_sf"/>
</dbReference>
<comment type="caution">
    <text evidence="29">The sequence shown here is derived from an EMBL/GenBank/DDBJ whole genome shotgun (WGS) entry which is preliminary data.</text>
</comment>
<organism evidence="29 30">
    <name type="scientific">Candidatus Lachnoclostridium stercoripullorum</name>
    <dbReference type="NCBI Taxonomy" id="2838635"/>
    <lineage>
        <taxon>Bacteria</taxon>
        <taxon>Bacillati</taxon>
        <taxon>Bacillota</taxon>
        <taxon>Clostridia</taxon>
        <taxon>Lachnospirales</taxon>
        <taxon>Lachnospiraceae</taxon>
    </lineage>
</organism>
<keyword evidence="17" id="KW-1133">Transmembrane helix</keyword>
<keyword evidence="8" id="KW-0121">Carboxypeptidase</keyword>
<dbReference type="InterPro" id="IPR050396">
    <property type="entry name" value="Glycosyltr_51/Transpeptidase"/>
</dbReference>
<keyword evidence="12" id="KW-0812">Transmembrane</keyword>
<dbReference type="GO" id="GO:0008658">
    <property type="term" value="F:penicillin binding"/>
    <property type="evidence" value="ECO:0007669"/>
    <property type="project" value="InterPro"/>
</dbReference>
<dbReference type="PANTHER" id="PTHR32282">
    <property type="entry name" value="BINDING PROTEIN TRANSPEPTIDASE, PUTATIVE-RELATED"/>
    <property type="match status" value="1"/>
</dbReference>
<keyword evidence="13" id="KW-0378">Hydrolase</keyword>
<dbReference type="InterPro" id="IPR012338">
    <property type="entry name" value="Beta-lactam/transpept-like"/>
</dbReference>
<feature type="region of interest" description="Disordered" evidence="26">
    <location>
        <begin position="858"/>
        <end position="895"/>
    </location>
</feature>
<evidence type="ECO:0000256" key="12">
    <source>
        <dbReference type="ARBA" id="ARBA00022692"/>
    </source>
</evidence>
<dbReference type="GO" id="GO:0009002">
    <property type="term" value="F:serine-type D-Ala-D-Ala carboxypeptidase activity"/>
    <property type="evidence" value="ECO:0007669"/>
    <property type="project" value="UniProtKB-EC"/>
</dbReference>
<dbReference type="GO" id="GO:0008360">
    <property type="term" value="P:regulation of cell shape"/>
    <property type="evidence" value="ECO:0007669"/>
    <property type="project" value="UniProtKB-KW"/>
</dbReference>
<name>A0A9D2AXT5_9FIRM</name>
<proteinExistence type="inferred from homology"/>
<keyword evidence="19" id="KW-0046">Antibiotic resistance</keyword>
<sequence length="895" mass="97244">MNYGKSGTERKLNSLQSNRKKYASRLSFSFVKLLSVLVLFLGVTGVGAALGMVHGIIEKAPELNLESIVPAGYATTVYDSAGNLTDTLVKTGSNREEAEYEELPEDLINAFVAIEDARFWQHNGIDLRSIARAAWGILSGDYSGGASTITQQLIKNNVLGGGSEDNWGDRIERKIQEQYLALQLDKSMSKELIITNYLNTINLGNNTLGVKVAAKRYFNKGVSDLTLSECAVLAGITQNPSKYNPISGREANEEKRRIILQNMVDQGYISQAEQEEALADNVYDRIQDVDLLTRENSTPYSYFTDELIDQVMDALMDQLGYTESQATNLIYSGGLQIYTTQDPKLQAIVDEEVNNPDNYTAAKYSVEYRLSVTHPDGTTEHYSEHDIEKWHKDVLQDSYTGLYESQEAAQNDVEQYRTWQLQEGDEVIGETATMVLQPQVSFVLMDQYTGEVKAISGGRGEKTASRTLNRASDVVRQPGSVFKVITCFAPAIDTCGATLGTVYYDAPYTVDTKTFRNWYSSGPGYLGYSNIREGIIYSMNIVAVRCMMETVTPQLGIEYAKNLGITSLVDSDVTAAAALGGLTNGVSNLELTAAFSAIANGGVYTKPIFFTKILDHNGRVLIDNQPETRRVLKDSTAFLLTDAMSESMEANRHFSGSEMSVNSTSTRAALSGMSAAGKSGTTTANNDIWFVGYTPYYTAGIWGGCDSNQKLTASNGGTSFHKDIWRKIMTRVHEGLADPGFTVPDSVETAEICRKSGKLAIPGVCSADPRGSAVYTEYFAKGTVPTEVCDHHTRATVCSDSGMLATEFCPNRTTGVFMTIPAGETTVTDDSLFALPDRCTVHDSSSVIISPNLGGNLIPGGPSSGGQASYQAPATIPSAQAEYEDEVLSAAPPPS</sequence>